<evidence type="ECO:0000313" key="4">
    <source>
        <dbReference type="EMBL" id="GIX63838.1"/>
    </source>
</evidence>
<sequence>MKLNVQRSTDASKTRGSFRSKPRGRTATSQKPGKDSSHKTKRPVVKKSLKQSTGDAVKEGPSVRKVGKNGVQKAAKKGASQARADHTATVGKAKTVKPTMGATAAKSTSDVTLNANPDKPKKRVRAKLEKSLKTVRKKIGKPKKGLKDNAAKNATNGKPQTAKRNTAGKGDVSSPEKAGKPVMSNGATRTPQKASKQSAPAKGKLNKASKGAKGKLGKAKFAASQKKVKSEPKKSKEEEKKELNKLYSRLLVDHSKQDVVKSTISVLLQKIGSGNYSTLANKRHVSRILQACLKYGDTSVRSTIFQRVKTDFTLVNLNAHSARFLVKLFHYCNVEVKAFLREAFFSDRNKGLLFSRYGSDVMDVMYQKLKNKEQLSVLRLYTLSNFLLLEEEAMRKLDAVGSLNQFIAVIDASESRSSCLEKLRSSVLKMVDKAQLTASLSHDLLFVYWKLTDNKGEMISQLYKVFGQLLSTRNGNAVLCDLFGYADKKMRKAMLKGLRTDFPEAAYNQINVSFLIKAILCTDDTKLSIDCLLKPLQDELQKLVSHPYGHLFVTAILDPPRGLESATSLKDPVSRQAELQAYLLPLLVDLFRSIQLREVIENKFASQVLMGTLRASGDAAILDSIVEAVKEDIEEEMALLHNIDTLKFIQALVKKPGETLTKLRPYRELWPVVKLKANRILVSKCVFLLVDILEAAMKHEDAEVVSDFKITVTAAKVADACKTLEKKKEKHLGLDVLLKLLDK</sequence>
<evidence type="ECO:0000313" key="5">
    <source>
        <dbReference type="Proteomes" id="UP001497744"/>
    </source>
</evidence>
<dbReference type="SUPFAM" id="SSF48371">
    <property type="entry name" value="ARM repeat"/>
    <property type="match status" value="1"/>
</dbReference>
<dbReference type="EMBL" id="BPLF01000002">
    <property type="protein sequence ID" value="GIX63838.1"/>
    <property type="molecule type" value="Genomic_DNA"/>
</dbReference>
<dbReference type="GO" id="GO:0005730">
    <property type="term" value="C:nucleolus"/>
    <property type="evidence" value="ECO:0007669"/>
    <property type="project" value="TreeGrafter"/>
</dbReference>
<feature type="compositionally biased region" description="Polar residues" evidence="2">
    <location>
        <begin position="1"/>
        <end position="15"/>
    </location>
</feature>
<feature type="compositionally biased region" description="Polar residues" evidence="2">
    <location>
        <begin position="185"/>
        <end position="198"/>
    </location>
</feature>
<dbReference type="PANTHER" id="PTHR13389">
    <property type="entry name" value="PUMILIO HOMOLOG 3"/>
    <property type="match status" value="1"/>
</dbReference>
<dbReference type="GO" id="GO:0003729">
    <property type="term" value="F:mRNA binding"/>
    <property type="evidence" value="ECO:0007669"/>
    <property type="project" value="TreeGrafter"/>
</dbReference>
<feature type="compositionally biased region" description="Basic residues" evidence="2">
    <location>
        <begin position="133"/>
        <end position="144"/>
    </location>
</feature>
<dbReference type="Pfam" id="PF08144">
    <property type="entry name" value="CPL"/>
    <property type="match status" value="1"/>
</dbReference>
<feature type="region of interest" description="Disordered" evidence="2">
    <location>
        <begin position="1"/>
        <end position="240"/>
    </location>
</feature>
<dbReference type="InterPro" id="IPR040059">
    <property type="entry name" value="PUM3"/>
</dbReference>
<dbReference type="RefSeq" id="XP_067715907.1">
    <property type="nucleotide sequence ID" value="XM_067859806.1"/>
</dbReference>
<gene>
    <name evidence="4" type="ORF">BcabD6B2_32730</name>
</gene>
<feature type="compositionally biased region" description="Polar residues" evidence="2">
    <location>
        <begin position="105"/>
        <end position="115"/>
    </location>
</feature>
<feature type="compositionally biased region" description="Basic and acidic residues" evidence="2">
    <location>
        <begin position="228"/>
        <end position="240"/>
    </location>
</feature>
<comment type="caution">
    <text evidence="4">The sequence shown here is derived from an EMBL/GenBank/DDBJ whole genome shotgun (WGS) entry which is preliminary data.</text>
</comment>
<accession>A0AAV4LUI7</accession>
<keyword evidence="1" id="KW-0694">RNA-binding</keyword>
<protein>
    <submittedName>
        <fullName evidence="4">Puf family RNA-binding protein</fullName>
    </submittedName>
</protein>
<name>A0AAV4LUI7_BABCB</name>
<dbReference type="GO" id="GO:0006417">
    <property type="term" value="P:regulation of translation"/>
    <property type="evidence" value="ECO:0007669"/>
    <property type="project" value="TreeGrafter"/>
</dbReference>
<dbReference type="Proteomes" id="UP001497744">
    <property type="component" value="Unassembled WGS sequence"/>
</dbReference>
<dbReference type="InterPro" id="IPR011989">
    <property type="entry name" value="ARM-like"/>
</dbReference>
<evidence type="ECO:0000256" key="1">
    <source>
        <dbReference type="ARBA" id="ARBA00022884"/>
    </source>
</evidence>
<reference evidence="4 5" key="1">
    <citation type="submission" date="2021-06" db="EMBL/GenBank/DDBJ databases">
        <title>Genome sequence of Babesia caballi.</title>
        <authorList>
            <person name="Yamagishi J."/>
            <person name="Kidaka T."/>
            <person name="Ochi A."/>
        </authorList>
    </citation>
    <scope>NUCLEOTIDE SEQUENCE [LARGE SCALE GENOMIC DNA]</scope>
    <source>
        <strain evidence="4">USDA-D6B2</strain>
    </source>
</reference>
<dbReference type="Gene3D" id="1.25.10.10">
    <property type="entry name" value="Leucine-rich Repeat Variant"/>
    <property type="match status" value="1"/>
</dbReference>
<evidence type="ECO:0000256" key="2">
    <source>
        <dbReference type="SAM" id="MobiDB-lite"/>
    </source>
</evidence>
<dbReference type="InterPro" id="IPR016024">
    <property type="entry name" value="ARM-type_fold"/>
</dbReference>
<organism evidence="4 5">
    <name type="scientific">Babesia caballi</name>
    <dbReference type="NCBI Taxonomy" id="5871"/>
    <lineage>
        <taxon>Eukaryota</taxon>
        <taxon>Sar</taxon>
        <taxon>Alveolata</taxon>
        <taxon>Apicomplexa</taxon>
        <taxon>Aconoidasida</taxon>
        <taxon>Piroplasmida</taxon>
        <taxon>Babesiidae</taxon>
        <taxon>Babesia</taxon>
    </lineage>
</organism>
<dbReference type="PANTHER" id="PTHR13389:SF0">
    <property type="entry name" value="PUMILIO HOMOLOG 3"/>
    <property type="match status" value="1"/>
</dbReference>
<dbReference type="GeneID" id="94195319"/>
<dbReference type="AlphaFoldDB" id="A0AAV4LUI7"/>
<feature type="compositionally biased region" description="Polar residues" evidence="2">
    <location>
        <begin position="152"/>
        <end position="164"/>
    </location>
</feature>
<keyword evidence="5" id="KW-1185">Reference proteome</keyword>
<feature type="domain" description="CPL" evidence="3">
    <location>
        <begin position="563"/>
        <end position="654"/>
    </location>
</feature>
<feature type="compositionally biased region" description="Basic residues" evidence="2">
    <location>
        <begin position="204"/>
        <end position="218"/>
    </location>
</feature>
<evidence type="ECO:0000259" key="3">
    <source>
        <dbReference type="Pfam" id="PF08144"/>
    </source>
</evidence>
<proteinExistence type="predicted"/>
<dbReference type="InterPro" id="IPR012959">
    <property type="entry name" value="CPL_dom"/>
</dbReference>
<feature type="compositionally biased region" description="Basic residues" evidence="2">
    <location>
        <begin position="39"/>
        <end position="49"/>
    </location>
</feature>